<dbReference type="Proteomes" id="UP000053611">
    <property type="component" value="Unassembled WGS sequence"/>
</dbReference>
<dbReference type="AlphaFoldDB" id="A0A0J1B179"/>
<evidence type="ECO:0000313" key="2">
    <source>
        <dbReference type="Proteomes" id="UP000053611"/>
    </source>
</evidence>
<gene>
    <name evidence="1" type="ORF">CC85DRAFT_123206</name>
</gene>
<proteinExistence type="predicted"/>
<sequence length="74" mass="8133">MKRGVMARGRRIKIQGVSVATWVVWPCLACAIHTGHSGDRHPSSIIPHPSSIIRNPRRRLALQLSGGQAATARW</sequence>
<dbReference type="RefSeq" id="XP_018277840.1">
    <property type="nucleotide sequence ID" value="XM_018419403.1"/>
</dbReference>
<dbReference type="GeneID" id="28980006"/>
<dbReference type="EMBL" id="KQ087219">
    <property type="protein sequence ID" value="KLT41349.1"/>
    <property type="molecule type" value="Genomic_DNA"/>
</dbReference>
<accession>A0A0J1B179</accession>
<organism evidence="1 2">
    <name type="scientific">Cutaneotrichosporon oleaginosum</name>
    <dbReference type="NCBI Taxonomy" id="879819"/>
    <lineage>
        <taxon>Eukaryota</taxon>
        <taxon>Fungi</taxon>
        <taxon>Dikarya</taxon>
        <taxon>Basidiomycota</taxon>
        <taxon>Agaricomycotina</taxon>
        <taxon>Tremellomycetes</taxon>
        <taxon>Trichosporonales</taxon>
        <taxon>Trichosporonaceae</taxon>
        <taxon>Cutaneotrichosporon</taxon>
    </lineage>
</organism>
<keyword evidence="2" id="KW-1185">Reference proteome</keyword>
<protein>
    <submittedName>
        <fullName evidence="1">Uncharacterized protein</fullName>
    </submittedName>
</protein>
<reference evidence="1 2" key="1">
    <citation type="submission" date="2015-03" db="EMBL/GenBank/DDBJ databases">
        <title>Genomics and transcriptomics of the oil-accumulating basidiomycete yeast T. oleaginosus allow insights into substrate utilization and the diverse evolutionary trajectories of mating systems in fungi.</title>
        <authorList>
            <consortium name="DOE Joint Genome Institute"/>
            <person name="Kourist R."/>
            <person name="Kracht O."/>
            <person name="Bracharz F."/>
            <person name="Lipzen A."/>
            <person name="Nolan M."/>
            <person name="Ohm R."/>
            <person name="Grigoriev I."/>
            <person name="Sun S."/>
            <person name="Heitman J."/>
            <person name="Bruck T."/>
            <person name="Nowrousian M."/>
        </authorList>
    </citation>
    <scope>NUCLEOTIDE SEQUENCE [LARGE SCALE GENOMIC DNA]</scope>
    <source>
        <strain evidence="1 2">IBC0246</strain>
    </source>
</reference>
<name>A0A0J1B179_9TREE</name>
<evidence type="ECO:0000313" key="1">
    <source>
        <dbReference type="EMBL" id="KLT41349.1"/>
    </source>
</evidence>